<dbReference type="PROSITE" id="PS51186">
    <property type="entry name" value="GNAT"/>
    <property type="match status" value="1"/>
</dbReference>
<gene>
    <name evidence="2" type="ORF">FD27_GL000342</name>
</gene>
<reference evidence="2 3" key="1">
    <citation type="journal article" date="2015" name="Genome Announc.">
        <title>Expanding the biotechnology potential of lactobacilli through comparative genomics of 213 strains and associated genera.</title>
        <authorList>
            <person name="Sun Z."/>
            <person name="Harris H.M."/>
            <person name="McCann A."/>
            <person name="Guo C."/>
            <person name="Argimon S."/>
            <person name="Zhang W."/>
            <person name="Yang X."/>
            <person name="Jeffery I.B."/>
            <person name="Cooney J.C."/>
            <person name="Kagawa T.F."/>
            <person name="Liu W."/>
            <person name="Song Y."/>
            <person name="Salvetti E."/>
            <person name="Wrobel A."/>
            <person name="Rasinkangas P."/>
            <person name="Parkhill J."/>
            <person name="Rea M.C."/>
            <person name="O'Sullivan O."/>
            <person name="Ritari J."/>
            <person name="Douillard F.P."/>
            <person name="Paul Ross R."/>
            <person name="Yang R."/>
            <person name="Briner A.E."/>
            <person name="Felis G.E."/>
            <person name="de Vos W.M."/>
            <person name="Barrangou R."/>
            <person name="Klaenhammer T.R."/>
            <person name="Caufield P.W."/>
            <person name="Cui Y."/>
            <person name="Zhang H."/>
            <person name="O'Toole P.W."/>
        </authorList>
    </citation>
    <scope>NUCLEOTIDE SEQUENCE [LARGE SCALE GENOMIC DNA]</scope>
    <source>
        <strain evidence="2 3">DSM 13145</strain>
    </source>
</reference>
<organism evidence="2 3">
    <name type="scientific">Limosilactobacillus frumenti DSM 13145</name>
    <dbReference type="NCBI Taxonomy" id="1423746"/>
    <lineage>
        <taxon>Bacteria</taxon>
        <taxon>Bacillati</taxon>
        <taxon>Bacillota</taxon>
        <taxon>Bacilli</taxon>
        <taxon>Lactobacillales</taxon>
        <taxon>Lactobacillaceae</taxon>
        <taxon>Limosilactobacillus</taxon>
    </lineage>
</organism>
<proteinExistence type="predicted"/>
<evidence type="ECO:0000259" key="1">
    <source>
        <dbReference type="PROSITE" id="PS51186"/>
    </source>
</evidence>
<evidence type="ECO:0000313" key="3">
    <source>
        <dbReference type="Proteomes" id="UP000051445"/>
    </source>
</evidence>
<sequence>MKKLELITIGQQNTQLLSPLLQDPALLLAAGLTYSPTMGLLGIQLIAAREHLFAITFHEQTVGILLLGHQYGQEGEILPKQWEVGYAVLPQFQNQGIASAAVQQVIAQLTRQHRISIITADIKTDNGPSQAVVRHCGFSLIASRNGIQRWQFANK</sequence>
<dbReference type="EMBL" id="AZER01000013">
    <property type="protein sequence ID" value="KRL28068.1"/>
    <property type="molecule type" value="Genomic_DNA"/>
</dbReference>
<dbReference type="PATRIC" id="fig|1423746.3.peg.349"/>
<dbReference type="Proteomes" id="UP000051445">
    <property type="component" value="Unassembled WGS sequence"/>
</dbReference>
<comment type="caution">
    <text evidence="2">The sequence shown here is derived from an EMBL/GenBank/DDBJ whole genome shotgun (WGS) entry which is preliminary data.</text>
</comment>
<evidence type="ECO:0000313" key="2">
    <source>
        <dbReference type="EMBL" id="KRL28068.1"/>
    </source>
</evidence>
<keyword evidence="3" id="KW-1185">Reference proteome</keyword>
<dbReference type="STRING" id="1423746.FD27_GL000342"/>
<accession>A0A0R1PBR3</accession>
<dbReference type="SUPFAM" id="SSF55729">
    <property type="entry name" value="Acyl-CoA N-acyltransferases (Nat)"/>
    <property type="match status" value="1"/>
</dbReference>
<dbReference type="CDD" id="cd04301">
    <property type="entry name" value="NAT_SF"/>
    <property type="match status" value="1"/>
</dbReference>
<dbReference type="InterPro" id="IPR051531">
    <property type="entry name" value="N-acetyltransferase"/>
</dbReference>
<protein>
    <recommendedName>
        <fullName evidence="1">N-acetyltransferase domain-containing protein</fullName>
    </recommendedName>
</protein>
<dbReference type="AlphaFoldDB" id="A0A0R1PBR3"/>
<name>A0A0R1PBR3_9LACO</name>
<dbReference type="RefSeq" id="WP_057749208.1">
    <property type="nucleotide sequence ID" value="NZ_AZER01000013.1"/>
</dbReference>
<dbReference type="InterPro" id="IPR000182">
    <property type="entry name" value="GNAT_dom"/>
</dbReference>
<dbReference type="PANTHER" id="PTHR43792">
    <property type="entry name" value="GNAT FAMILY, PUTATIVE (AFU_ORTHOLOGUE AFUA_3G00765)-RELATED-RELATED"/>
    <property type="match status" value="1"/>
</dbReference>
<dbReference type="Pfam" id="PF13302">
    <property type="entry name" value="Acetyltransf_3"/>
    <property type="match status" value="1"/>
</dbReference>
<dbReference type="GO" id="GO:0016747">
    <property type="term" value="F:acyltransferase activity, transferring groups other than amino-acyl groups"/>
    <property type="evidence" value="ECO:0007669"/>
    <property type="project" value="InterPro"/>
</dbReference>
<feature type="domain" description="N-acetyltransferase" evidence="1">
    <location>
        <begin position="1"/>
        <end position="155"/>
    </location>
</feature>
<dbReference type="InterPro" id="IPR016181">
    <property type="entry name" value="Acyl_CoA_acyltransferase"/>
</dbReference>
<dbReference type="Gene3D" id="3.40.630.30">
    <property type="match status" value="1"/>
</dbReference>